<accession>A0A9X1KX65</accession>
<dbReference type="EMBL" id="JAIXNE010000001">
    <property type="protein sequence ID" value="MCA6073922.1"/>
    <property type="molecule type" value="Genomic_DNA"/>
</dbReference>
<dbReference type="RefSeq" id="WP_225697032.1">
    <property type="nucleotide sequence ID" value="NZ_JAIXNE010000001.1"/>
</dbReference>
<dbReference type="AlphaFoldDB" id="A0A9X1KX65"/>
<reference evidence="2" key="1">
    <citation type="submission" date="2021-09" db="EMBL/GenBank/DDBJ databases">
        <title>Fulvivirga sp. isolated from coastal sediment.</title>
        <authorList>
            <person name="Yu H."/>
        </authorList>
    </citation>
    <scope>NUCLEOTIDE SEQUENCE</scope>
    <source>
        <strain evidence="2">1062</strain>
    </source>
</reference>
<evidence type="ECO:0000313" key="2">
    <source>
        <dbReference type="EMBL" id="MCA6073922.1"/>
    </source>
</evidence>
<protein>
    <submittedName>
        <fullName evidence="2">Cell division protein FtsQ</fullName>
    </submittedName>
</protein>
<proteinExistence type="predicted"/>
<feature type="chain" id="PRO_5040777927" evidence="1">
    <location>
        <begin position="27"/>
        <end position="255"/>
    </location>
</feature>
<keyword evidence="3" id="KW-1185">Reference proteome</keyword>
<sequence length="255" mass="29239">MKLNKSYIRQGGRVLLVLAFMVMAIAFTDRVDNGDTCNELVINILNQTDNYYLDESDVSNLVTDHGQTLVTGQPFSELNLKEMEGKVREEPFVEDVEIYRDLKGNLIVNVDLKRPMARIIRSGAPHAYIAEDGTIMPVSEKFTSRVVLVSGKYADKLIAQKEEDAESNEQVLQMLRTVYEDPFWSGQVAQIDIDKNLNMTIYPQVTKQRIEFGKPVDLEEKFAKLMIFYKKILPSKGWNTYDRVNVEFKDQIIAE</sequence>
<feature type="signal peptide" evidence="1">
    <location>
        <begin position="1"/>
        <end position="26"/>
    </location>
</feature>
<name>A0A9X1KX65_9BACT</name>
<dbReference type="GO" id="GO:0051301">
    <property type="term" value="P:cell division"/>
    <property type="evidence" value="ECO:0007669"/>
    <property type="project" value="UniProtKB-KW"/>
</dbReference>
<keyword evidence="2" id="KW-0131">Cell cycle</keyword>
<comment type="caution">
    <text evidence="2">The sequence shown here is derived from an EMBL/GenBank/DDBJ whole genome shotgun (WGS) entry which is preliminary data.</text>
</comment>
<evidence type="ECO:0000256" key="1">
    <source>
        <dbReference type="SAM" id="SignalP"/>
    </source>
</evidence>
<gene>
    <name evidence="2" type="ORF">LDX50_03530</name>
</gene>
<evidence type="ECO:0000313" key="3">
    <source>
        <dbReference type="Proteomes" id="UP001139409"/>
    </source>
</evidence>
<dbReference type="Proteomes" id="UP001139409">
    <property type="component" value="Unassembled WGS sequence"/>
</dbReference>
<keyword evidence="1" id="KW-0732">Signal</keyword>
<keyword evidence="2" id="KW-0132">Cell division</keyword>
<organism evidence="2 3">
    <name type="scientific">Fulvivirga sedimenti</name>
    <dbReference type="NCBI Taxonomy" id="2879465"/>
    <lineage>
        <taxon>Bacteria</taxon>
        <taxon>Pseudomonadati</taxon>
        <taxon>Bacteroidota</taxon>
        <taxon>Cytophagia</taxon>
        <taxon>Cytophagales</taxon>
        <taxon>Fulvivirgaceae</taxon>
        <taxon>Fulvivirga</taxon>
    </lineage>
</organism>